<sequence>MWLTPDFSGRLKSMSSELQPRPEEHQNPHYRGEDYMALALSALTIWKLNQEPGCIFKVHVPKVPGILSSMQFEVPWRFGIRSLKQAAGHSKMLGNNESRHLLESTRPLMFNGVYGGRYAGFSSILRMSHSECNINCSEIDVNPQVHPRLHRQPAQVQPLRPFQPKPGVPFDTLTSFTNRLETENDPSTITVTEDPSDQFLAYWFLPLLPNQVKTYLQDPSVGAIIPWSLNLDDLDPTPIIGGKIPASSPTPNKLRSAPSMHQHDKYDGQITVPLSALQQQTPATLSLRVISQPERVALSTIPSYAYQIEPLGYSMIYIIDNGVDPTSLTIWTYTTVRGQHGCIRVYNVDPQGYPFDLRVNDKYDADPGQHGTCIFSKAFGLDYGVSKRASVTVAVLPMSIRGQLETGVTIAPFRYRTVTDALNLILQDVQAKKLQYRAVVSMAFGITPLSGANRIPILGDPLFPMYLAAQALINAGVVLVTASENFSNTSPNGKQIKQHPAVRSLSLPIIVVGAVDSNGYILDFTQYQSGPNFPAAAVDVYAPGDQIACDACSATAGMIAYFFSAPGHLEKLQSNFARISQTGIDWSNTVKTYVKTKAYPRAPNHPDVNVIWNSEVPELVGGGFTCSIHPGFRKRQDPASRSKRGLGSINCQPCLALERERGFLGIHCQYSFAWFNYPLDYSTNLVFTFKYCCPATPPSSTAEAPQATCTAVTKLNSVDVAIWANYITDDGAALEAAEKDTCPGVGVTNWSVTSISRVWTAPDGTQWTANQEFQFSLTRVTHPTVLQCISKAIIKAGGPADTQDCPFTSGVGVP</sequence>
<feature type="compositionally biased region" description="Basic and acidic residues" evidence="1">
    <location>
        <begin position="20"/>
        <end position="29"/>
    </location>
</feature>
<evidence type="ECO:0000313" key="2">
    <source>
        <dbReference type="EMBL" id="PMD28391.1"/>
    </source>
</evidence>
<gene>
    <name evidence="2" type="ORF">NA56DRAFT_696164</name>
</gene>
<dbReference type="SUPFAM" id="SSF52743">
    <property type="entry name" value="Subtilisin-like"/>
    <property type="match status" value="1"/>
</dbReference>
<proteinExistence type="predicted"/>
<dbReference type="EMBL" id="KZ613464">
    <property type="protein sequence ID" value="PMD28391.1"/>
    <property type="molecule type" value="Genomic_DNA"/>
</dbReference>
<dbReference type="Proteomes" id="UP000235672">
    <property type="component" value="Unassembled WGS sequence"/>
</dbReference>
<reference evidence="2 3" key="1">
    <citation type="submission" date="2016-05" db="EMBL/GenBank/DDBJ databases">
        <title>A degradative enzymes factory behind the ericoid mycorrhizal symbiosis.</title>
        <authorList>
            <consortium name="DOE Joint Genome Institute"/>
            <person name="Martino E."/>
            <person name="Morin E."/>
            <person name="Grelet G."/>
            <person name="Kuo A."/>
            <person name="Kohler A."/>
            <person name="Daghino S."/>
            <person name="Barry K."/>
            <person name="Choi C."/>
            <person name="Cichocki N."/>
            <person name="Clum A."/>
            <person name="Copeland A."/>
            <person name="Hainaut M."/>
            <person name="Haridas S."/>
            <person name="Labutti K."/>
            <person name="Lindquist E."/>
            <person name="Lipzen A."/>
            <person name="Khouja H.-R."/>
            <person name="Murat C."/>
            <person name="Ohm R."/>
            <person name="Olson A."/>
            <person name="Spatafora J."/>
            <person name="Veneault-Fourrey C."/>
            <person name="Henrissat B."/>
            <person name="Grigoriev I."/>
            <person name="Martin F."/>
            <person name="Perotto S."/>
        </authorList>
    </citation>
    <scope>NUCLEOTIDE SEQUENCE [LARGE SCALE GENOMIC DNA]</scope>
    <source>
        <strain evidence="2 3">UAMH 7357</strain>
    </source>
</reference>
<protein>
    <submittedName>
        <fullName evidence="2">Uncharacterized protein</fullName>
    </submittedName>
</protein>
<keyword evidence="3" id="KW-1185">Reference proteome</keyword>
<evidence type="ECO:0000313" key="3">
    <source>
        <dbReference type="Proteomes" id="UP000235672"/>
    </source>
</evidence>
<dbReference type="InterPro" id="IPR036852">
    <property type="entry name" value="Peptidase_S8/S53_dom_sf"/>
</dbReference>
<dbReference type="GO" id="GO:0006508">
    <property type="term" value="P:proteolysis"/>
    <property type="evidence" value="ECO:0007669"/>
    <property type="project" value="InterPro"/>
</dbReference>
<name>A0A2J6QQ49_9HELO</name>
<dbReference type="OrthoDB" id="3565316at2759"/>
<evidence type="ECO:0000256" key="1">
    <source>
        <dbReference type="SAM" id="MobiDB-lite"/>
    </source>
</evidence>
<accession>A0A2J6QQ49</accession>
<dbReference type="Gene3D" id="3.40.50.200">
    <property type="entry name" value="Peptidase S8/S53 domain"/>
    <property type="match status" value="1"/>
</dbReference>
<feature type="region of interest" description="Disordered" evidence="1">
    <location>
        <begin position="1"/>
        <end position="29"/>
    </location>
</feature>
<dbReference type="STRING" id="1745343.A0A2J6QQ49"/>
<dbReference type="GO" id="GO:0004252">
    <property type="term" value="F:serine-type endopeptidase activity"/>
    <property type="evidence" value="ECO:0007669"/>
    <property type="project" value="InterPro"/>
</dbReference>
<dbReference type="AlphaFoldDB" id="A0A2J6QQ49"/>
<organism evidence="2 3">
    <name type="scientific">Hyaloscypha hepaticicola</name>
    <dbReference type="NCBI Taxonomy" id="2082293"/>
    <lineage>
        <taxon>Eukaryota</taxon>
        <taxon>Fungi</taxon>
        <taxon>Dikarya</taxon>
        <taxon>Ascomycota</taxon>
        <taxon>Pezizomycotina</taxon>
        <taxon>Leotiomycetes</taxon>
        <taxon>Helotiales</taxon>
        <taxon>Hyaloscyphaceae</taxon>
        <taxon>Hyaloscypha</taxon>
    </lineage>
</organism>